<sequence length="52" mass="5697">MEVESSMYTDFISCDRAGRRNAVHDIHQDATTVSVRKLTEDLGDLAVEGAGE</sequence>
<evidence type="ECO:0000256" key="2">
    <source>
        <dbReference type="ARBA" id="ARBA00006393"/>
    </source>
</evidence>
<comment type="function">
    <text evidence="1">Extremely potent competitive inhibitor of cAMP-dependent protein kinase activity, this protein interacts with the catalytic subunit of the enzyme after the cAMP-induced dissociation of its regulatory chains.</text>
</comment>
<gene>
    <name evidence="4" type="ORF">N333_08483</name>
</gene>
<evidence type="ECO:0000313" key="4">
    <source>
        <dbReference type="EMBL" id="KFQ55255.1"/>
    </source>
</evidence>
<dbReference type="GO" id="GO:0004862">
    <property type="term" value="F:cAMP-dependent protein kinase inhibitor activity"/>
    <property type="evidence" value="ECO:0007669"/>
    <property type="project" value="InterPro"/>
</dbReference>
<dbReference type="Proteomes" id="UP000053840">
    <property type="component" value="Unassembled WGS sequence"/>
</dbReference>
<keyword evidence="5" id="KW-1185">Reference proteome</keyword>
<evidence type="ECO:0000256" key="1">
    <source>
        <dbReference type="ARBA" id="ARBA00002844"/>
    </source>
</evidence>
<dbReference type="InterPro" id="IPR004171">
    <property type="entry name" value="cAMP_dep_PKI"/>
</dbReference>
<accession>A0A091SAK9</accession>
<evidence type="ECO:0000313" key="5">
    <source>
        <dbReference type="Proteomes" id="UP000053840"/>
    </source>
</evidence>
<dbReference type="EMBL" id="KK947083">
    <property type="protein sequence ID" value="KFQ55255.1"/>
    <property type="molecule type" value="Genomic_DNA"/>
</dbReference>
<keyword evidence="3" id="KW-0649">Protein kinase inhibitor</keyword>
<reference evidence="4 5" key="1">
    <citation type="submission" date="2014-04" db="EMBL/GenBank/DDBJ databases">
        <title>Genome evolution of avian class.</title>
        <authorList>
            <person name="Zhang G."/>
            <person name="Li C."/>
        </authorList>
    </citation>
    <scope>NUCLEOTIDE SEQUENCE [LARGE SCALE GENOMIC DNA]</scope>
    <source>
        <strain evidence="4">BGI_N333</strain>
    </source>
</reference>
<organism evidence="4 5">
    <name type="scientific">Nestor notabilis</name>
    <name type="common">Kea</name>
    <dbReference type="NCBI Taxonomy" id="176057"/>
    <lineage>
        <taxon>Eukaryota</taxon>
        <taxon>Metazoa</taxon>
        <taxon>Chordata</taxon>
        <taxon>Craniata</taxon>
        <taxon>Vertebrata</taxon>
        <taxon>Euteleostomi</taxon>
        <taxon>Archelosauria</taxon>
        <taxon>Archosauria</taxon>
        <taxon>Dinosauria</taxon>
        <taxon>Saurischia</taxon>
        <taxon>Theropoda</taxon>
        <taxon>Coelurosauria</taxon>
        <taxon>Aves</taxon>
        <taxon>Neognathae</taxon>
        <taxon>Neoaves</taxon>
        <taxon>Telluraves</taxon>
        <taxon>Australaves</taxon>
        <taxon>Psittaciformes</taxon>
        <taxon>Psittacidae</taxon>
        <taxon>Nestor</taxon>
    </lineage>
</organism>
<dbReference type="Pfam" id="PF02827">
    <property type="entry name" value="PKI"/>
    <property type="match status" value="1"/>
</dbReference>
<protein>
    <submittedName>
        <fullName evidence="4">cAMP-dependent protein kinase inhibitor gamma</fullName>
    </submittedName>
</protein>
<evidence type="ECO:0000256" key="3">
    <source>
        <dbReference type="ARBA" id="ARBA00023013"/>
    </source>
</evidence>
<proteinExistence type="inferred from homology"/>
<name>A0A091SAK9_NESNO</name>
<comment type="similarity">
    <text evidence="2">Belongs to the PKI family.</text>
</comment>
<feature type="non-terminal residue" evidence="4">
    <location>
        <position position="52"/>
    </location>
</feature>
<dbReference type="AlphaFoldDB" id="A0A091SAK9"/>
<dbReference type="PANTHER" id="PTHR15416">
    <property type="entry name" value="CAMP-DEPENDENT PROTEIN KINASE INHIBITOR/PKI"/>
    <property type="match status" value="1"/>
</dbReference>